<accession>A0AAD5TSZ7</accession>
<evidence type="ECO:0000256" key="13">
    <source>
        <dbReference type="PROSITE-ProRule" id="PRU00146"/>
    </source>
</evidence>
<evidence type="ECO:0000259" key="18">
    <source>
        <dbReference type="PROSITE" id="PS51184"/>
    </source>
</evidence>
<keyword evidence="20" id="KW-1185">Reference proteome</keyword>
<feature type="domain" description="JmjN" evidence="17">
    <location>
        <begin position="52"/>
        <end position="93"/>
    </location>
</feature>
<evidence type="ECO:0000259" key="17">
    <source>
        <dbReference type="PROSITE" id="PS51183"/>
    </source>
</evidence>
<evidence type="ECO:0000313" key="19">
    <source>
        <dbReference type="EMBL" id="KAJ3184509.1"/>
    </source>
</evidence>
<evidence type="ECO:0000256" key="9">
    <source>
        <dbReference type="ARBA" id="ARBA00023002"/>
    </source>
</evidence>
<dbReference type="Pfam" id="PF01388">
    <property type="entry name" value="ARID"/>
    <property type="match status" value="1"/>
</dbReference>
<keyword evidence="8" id="KW-0862">Zinc</keyword>
<evidence type="ECO:0000256" key="5">
    <source>
        <dbReference type="ARBA" id="ARBA00022723"/>
    </source>
</evidence>
<keyword evidence="7 13" id="KW-0863">Zinc-finger</keyword>
<dbReference type="Proteomes" id="UP001212152">
    <property type="component" value="Unassembled WGS sequence"/>
</dbReference>
<comment type="subcellular location">
    <subcellularLocation>
        <location evidence="2">Nucleus</location>
    </subcellularLocation>
</comment>
<evidence type="ECO:0000256" key="4">
    <source>
        <dbReference type="ARBA" id="ARBA00012902"/>
    </source>
</evidence>
<gene>
    <name evidence="19" type="ORF">HDU87_003909</name>
</gene>
<dbReference type="Pfam" id="PF08429">
    <property type="entry name" value="PLU-1"/>
    <property type="match status" value="1"/>
</dbReference>
<feature type="compositionally biased region" description="Polar residues" evidence="14">
    <location>
        <begin position="252"/>
        <end position="262"/>
    </location>
</feature>
<dbReference type="GO" id="GO:0003677">
    <property type="term" value="F:DNA binding"/>
    <property type="evidence" value="ECO:0007669"/>
    <property type="project" value="InterPro"/>
</dbReference>
<dbReference type="GO" id="GO:0006355">
    <property type="term" value="P:regulation of DNA-templated transcription"/>
    <property type="evidence" value="ECO:0007669"/>
    <property type="project" value="TreeGrafter"/>
</dbReference>
<evidence type="ECO:0000256" key="12">
    <source>
        <dbReference type="ARBA" id="ARBA00048734"/>
    </source>
</evidence>
<feature type="region of interest" description="Disordered" evidence="14">
    <location>
        <begin position="1417"/>
        <end position="1555"/>
    </location>
</feature>
<dbReference type="Gene3D" id="1.10.150.60">
    <property type="entry name" value="ARID DNA-binding domain"/>
    <property type="match status" value="1"/>
</dbReference>
<dbReference type="Pfam" id="PF02928">
    <property type="entry name" value="zf-C5HC2"/>
    <property type="match status" value="1"/>
</dbReference>
<proteinExistence type="inferred from homology"/>
<dbReference type="InterPro" id="IPR048615">
    <property type="entry name" value="KDM5_C-hel"/>
</dbReference>
<dbReference type="InterPro" id="IPR019787">
    <property type="entry name" value="Znf_PHD-finger"/>
</dbReference>
<feature type="region of interest" description="Disordered" evidence="14">
    <location>
        <begin position="1331"/>
        <end position="1387"/>
    </location>
</feature>
<dbReference type="GO" id="GO:0005634">
    <property type="term" value="C:nucleus"/>
    <property type="evidence" value="ECO:0007669"/>
    <property type="project" value="UniProtKB-SubCell"/>
</dbReference>
<dbReference type="SMART" id="SM00558">
    <property type="entry name" value="JmjC"/>
    <property type="match status" value="1"/>
</dbReference>
<dbReference type="FunFam" id="1.10.150.60:FF:000016">
    <property type="entry name" value="Putative Lysine-specific demethylase 5B"/>
    <property type="match status" value="1"/>
</dbReference>
<dbReference type="InterPro" id="IPR004198">
    <property type="entry name" value="Znf_C5HC2"/>
</dbReference>
<keyword evidence="11" id="KW-0539">Nucleus</keyword>
<evidence type="ECO:0000256" key="6">
    <source>
        <dbReference type="ARBA" id="ARBA00022737"/>
    </source>
</evidence>
<evidence type="ECO:0000313" key="20">
    <source>
        <dbReference type="Proteomes" id="UP001212152"/>
    </source>
</evidence>
<dbReference type="SMART" id="SM00249">
    <property type="entry name" value="PHD"/>
    <property type="match status" value="3"/>
</dbReference>
<comment type="catalytic activity">
    <reaction evidence="12">
        <text>N(6),N(6),N(6)-trimethyl-L-lysyl(4)-[histone H3] + 3 2-oxoglutarate + 3 O2 = L-lysyl(4)-[histone H3] + 3 formaldehyde + 3 succinate + 3 CO2</text>
        <dbReference type="Rhea" id="RHEA:60208"/>
        <dbReference type="Rhea" id="RHEA-COMP:15537"/>
        <dbReference type="Rhea" id="RHEA-COMP:15547"/>
        <dbReference type="ChEBI" id="CHEBI:15379"/>
        <dbReference type="ChEBI" id="CHEBI:16526"/>
        <dbReference type="ChEBI" id="CHEBI:16810"/>
        <dbReference type="ChEBI" id="CHEBI:16842"/>
        <dbReference type="ChEBI" id="CHEBI:29969"/>
        <dbReference type="ChEBI" id="CHEBI:30031"/>
        <dbReference type="ChEBI" id="CHEBI:61961"/>
        <dbReference type="EC" id="1.14.11.67"/>
    </reaction>
</comment>
<keyword evidence="10" id="KW-0408">Iron</keyword>
<feature type="compositionally biased region" description="Low complexity" evidence="14">
    <location>
        <begin position="1705"/>
        <end position="1721"/>
    </location>
</feature>
<dbReference type="InterPro" id="IPR001965">
    <property type="entry name" value="Znf_PHD"/>
</dbReference>
<comment type="caution">
    <text evidence="19">The sequence shown here is derived from an EMBL/GenBank/DDBJ whole genome shotgun (WGS) entry which is preliminary data.</text>
</comment>
<feature type="region of interest" description="Disordered" evidence="14">
    <location>
        <begin position="1215"/>
        <end position="1238"/>
    </location>
</feature>
<dbReference type="PANTHER" id="PTHR10694:SF33">
    <property type="entry name" value="LYSINE-SPECIFIC DEMETHYLASE 5"/>
    <property type="match status" value="1"/>
</dbReference>
<dbReference type="Gene3D" id="2.60.120.650">
    <property type="entry name" value="Cupin"/>
    <property type="match status" value="2"/>
</dbReference>
<comment type="cofactor">
    <cofactor evidence="1">
        <name>Fe(2+)</name>
        <dbReference type="ChEBI" id="CHEBI:29033"/>
    </cofactor>
</comment>
<dbReference type="Gene3D" id="3.30.40.10">
    <property type="entry name" value="Zinc/RING finger domain, C3HC4 (zinc finger)"/>
    <property type="match status" value="1"/>
</dbReference>
<evidence type="ECO:0000259" key="15">
    <source>
        <dbReference type="PROSITE" id="PS50016"/>
    </source>
</evidence>
<evidence type="ECO:0000256" key="7">
    <source>
        <dbReference type="ARBA" id="ARBA00022771"/>
    </source>
</evidence>
<dbReference type="GO" id="GO:0034647">
    <property type="term" value="F:histone H3K4me/H3K4me2/H3K4me3 demethylase activity"/>
    <property type="evidence" value="ECO:0007669"/>
    <property type="project" value="UniProtKB-EC"/>
</dbReference>
<feature type="region of interest" description="Disordered" evidence="14">
    <location>
        <begin position="213"/>
        <end position="263"/>
    </location>
</feature>
<evidence type="ECO:0000256" key="11">
    <source>
        <dbReference type="ARBA" id="ARBA00023242"/>
    </source>
</evidence>
<dbReference type="SMART" id="SM00545">
    <property type="entry name" value="JmjN"/>
    <property type="match status" value="1"/>
</dbReference>
<evidence type="ECO:0000256" key="3">
    <source>
        <dbReference type="ARBA" id="ARBA00006801"/>
    </source>
</evidence>
<dbReference type="SUPFAM" id="SSF46774">
    <property type="entry name" value="ARID-like"/>
    <property type="match status" value="1"/>
</dbReference>
<name>A0AAD5TSZ7_9FUNG</name>
<feature type="region of interest" description="Disordered" evidence="14">
    <location>
        <begin position="1586"/>
        <end position="1745"/>
    </location>
</feature>
<dbReference type="PROSITE" id="PS01359">
    <property type="entry name" value="ZF_PHD_1"/>
    <property type="match status" value="2"/>
</dbReference>
<dbReference type="PROSITE" id="PS51011">
    <property type="entry name" value="ARID"/>
    <property type="match status" value="1"/>
</dbReference>
<dbReference type="InterPro" id="IPR013083">
    <property type="entry name" value="Znf_RING/FYVE/PHD"/>
</dbReference>
<feature type="domain" description="PHD-type" evidence="15">
    <location>
        <begin position="272"/>
        <end position="322"/>
    </location>
</feature>
<dbReference type="SUPFAM" id="SSF51197">
    <property type="entry name" value="Clavaminate synthase-like"/>
    <property type="match status" value="1"/>
</dbReference>
<feature type="compositionally biased region" description="Low complexity" evidence="14">
    <location>
        <begin position="1540"/>
        <end position="1551"/>
    </location>
</feature>
<dbReference type="SMART" id="SM00501">
    <property type="entry name" value="BRIGHT"/>
    <property type="match status" value="1"/>
</dbReference>
<dbReference type="InterPro" id="IPR013637">
    <property type="entry name" value="Lys_sp_deMease-like_dom"/>
</dbReference>
<dbReference type="GO" id="GO:0008270">
    <property type="term" value="F:zinc ion binding"/>
    <property type="evidence" value="ECO:0007669"/>
    <property type="project" value="UniProtKB-KW"/>
</dbReference>
<feature type="compositionally biased region" description="Low complexity" evidence="14">
    <location>
        <begin position="1651"/>
        <end position="1663"/>
    </location>
</feature>
<dbReference type="InterPro" id="IPR036431">
    <property type="entry name" value="ARID_dom_sf"/>
</dbReference>
<feature type="compositionally biased region" description="Pro residues" evidence="14">
    <location>
        <begin position="1218"/>
        <end position="1230"/>
    </location>
</feature>
<sequence length="1745" mass="195255">MMKAVGRAGVHQSATVPKAPALDLSTVDPPFAPDTPPPEDADLKRHFGLPQCPVFRPTDEEFEDPMRYIESIRAEGEASGICKIIPPPGWTPEFAMDTETFWFRPRIMRLNSMEGGSRAILNYLDQLQKFHSQQGSQFTRIPILNKEPINLFELKKEVSRRGGYDAVTRGKLWASVGRAIGLGGKTCTSLSHSVKSAYLRWIHPYEVFMAKHGSGSRGASPTPGTPTSDANGRSTRSKRKPVKPTVAAAASPQPSETSSSILPSDYLPKPGLELCEICAGGENDEQMLLCDGCNRGYHLYCFDPPMVAIPNTDWFCPDCLRGSGHDYGFEEGELRSLSSFQKVANNFKHNHFRRRHNTQPGDRVTVTEKQVEQEFWRLVESTYDDVEVEYGADLHSTQHGSGFPVPEKQPTSLYSTCGWNLNNMPVLPDSLFCNIRNDISGMMIPWLYVGMVFSTFCWHTEDHYTYSINYLHWGETKTWYGIPASNADRFEETMKKRVPELFEGNPDLLFHLTTMLSPAVLMKNNVQVVGCDQRPGEFVITFPRAYHAGFNHGFNFAEAVNFALPNWLPYGLDCVGRYQFHRKQPVFSHDELIVATSKRNIDVRAAVWLKPALEHLRDRELAARKKVRDRHPGIAEIVEKLEINQEEEDQCSVCHVYCYMSALKCAECANGKMVCFDHEDELCECEQPRLIMTLRYADSELQGFVDQVAKVASQPKEWKDKYDALLSQHRRPPLKDLQRLLSASDKIPYKIEEAVLLGDFVHKAVNWVERANRVLAKRKRGGGRRVSGIADDIEEVNVERTLANIESLLSEAEALSFDVPEMKLMEALAGSVYEFRAEAKAVLDAPDVTSDKVHETLDRARALDVVVPEFELLEDKLEQLEWIEHAESTLSLAEVTSHEDLLELIDGGRALGIKSDHPLMHRLKQARLEGDQWRIVAAALLKQRRIDYQELKDVEKQGRRVPVAAELWEKIEGLAKKSDTWIARAREVLEEREDASRLATPLLFELVAEVEDFPVHLKEMQTLRDDAKKVTRWTEIARRALRSGHDKPLADLVSELEANVSACTKPHEEQAADVFCVCRTSTDEGLMIECEICHCWYHSACVKVSKKAAKTQKRYICPVCDVWTDKTVAKRVGIKQFQDLVKEADDIERWKVDEVDGLRRMANMVENWSARVKAALDPESGSSVTELKNYLRCAEGLHVFVESEIKDLRQRLRELCPKPEPSPPPTPEPVPVEKTSQPSENAQLFCLCRRPHREEDGEMIGCDTCSEWYHFKCVNLDPTLAQGIDTYVCPVCVEKQRNPFPSITPADSQISGEPGANSPLIARALTTAVNGDVKAAPKPKRRKAAQDTPGGEEKKRKKGADEVAAGGEEKKRSHKKRKESAPAAGMATSAAAALAMLNQPQRHPDHAHAVGNNVAAQVSANGHEDGARPPKKKNLLADGTERKRKASAAFPKGQGALAGNGADSTGPPPKKERKKYTRKVPVGGHPHPQTYAGPTAHDVPHPHSQSGYVHQAYAPPVGVGRHYDQPGSYSPYNTLPPPYQQQHPQQQYAQPEHQHGAMQNEFLPSLSHLLSQLQDQQQQQEHYLSNAPNALPLPPAPDGNGAIAGHAATTAPASPRFPPRQAFQPQQQPAPHHPQHQHHHPQDAGPGGGYYWPQQQPHQLHQQQRYHSEQEAGYYWEQQQQHQQQQLRVQLQQHQPPHQPHHHQQQSQLHALAEAAAMAALPPTPGNGGDSSGDEDFGAAFGFGA</sequence>
<feature type="domain" description="ARID" evidence="16">
    <location>
        <begin position="117"/>
        <end position="210"/>
    </location>
</feature>
<dbReference type="PROSITE" id="PS51184">
    <property type="entry name" value="JMJC"/>
    <property type="match status" value="1"/>
</dbReference>
<keyword evidence="5" id="KW-0479">Metal-binding</keyword>
<evidence type="ECO:0000256" key="8">
    <source>
        <dbReference type="ARBA" id="ARBA00022833"/>
    </source>
</evidence>
<dbReference type="Pfam" id="PF20826">
    <property type="entry name" value="PHD_5"/>
    <property type="match status" value="1"/>
</dbReference>
<protein>
    <recommendedName>
        <fullName evidence="4">[histone H3]-trimethyl-L-lysine(4) demethylase</fullName>
        <ecNumber evidence="4">1.14.11.67</ecNumber>
    </recommendedName>
</protein>
<keyword evidence="9" id="KW-0560">Oxidoreductase</keyword>
<feature type="domain" description="PHD-type" evidence="15">
    <location>
        <begin position="1073"/>
        <end position="1123"/>
    </location>
</feature>
<feature type="region of interest" description="Disordered" evidence="14">
    <location>
        <begin position="1"/>
        <end position="42"/>
    </location>
</feature>
<dbReference type="Pfam" id="PF02373">
    <property type="entry name" value="JmjC"/>
    <property type="match status" value="1"/>
</dbReference>
<feature type="compositionally biased region" description="Low complexity" evidence="14">
    <location>
        <begin position="1678"/>
        <end position="1696"/>
    </location>
</feature>
<dbReference type="EC" id="1.14.11.67" evidence="4"/>
<dbReference type="SMART" id="SM01014">
    <property type="entry name" value="ARID"/>
    <property type="match status" value="1"/>
</dbReference>
<feature type="domain" description="PHD-type" evidence="15">
    <location>
        <begin position="1243"/>
        <end position="1295"/>
    </location>
</feature>
<organism evidence="19 20">
    <name type="scientific">Geranomyces variabilis</name>
    <dbReference type="NCBI Taxonomy" id="109894"/>
    <lineage>
        <taxon>Eukaryota</taxon>
        <taxon>Fungi</taxon>
        <taxon>Fungi incertae sedis</taxon>
        <taxon>Chytridiomycota</taxon>
        <taxon>Chytridiomycota incertae sedis</taxon>
        <taxon>Chytridiomycetes</taxon>
        <taxon>Spizellomycetales</taxon>
        <taxon>Powellomycetaceae</taxon>
        <taxon>Geranomyces</taxon>
    </lineage>
</organism>
<feature type="compositionally biased region" description="Polar residues" evidence="14">
    <location>
        <begin position="225"/>
        <end position="234"/>
    </location>
</feature>
<dbReference type="SUPFAM" id="SSF57903">
    <property type="entry name" value="FYVE/PHD zinc finger"/>
    <property type="match status" value="3"/>
</dbReference>
<comment type="similarity">
    <text evidence="3">Belongs to the JARID1 histone demethylase family.</text>
</comment>
<evidence type="ECO:0000259" key="16">
    <source>
        <dbReference type="PROSITE" id="PS51011"/>
    </source>
</evidence>
<dbReference type="CDD" id="cd16100">
    <property type="entry name" value="ARID"/>
    <property type="match status" value="1"/>
</dbReference>
<dbReference type="PROSITE" id="PS51183">
    <property type="entry name" value="JMJN"/>
    <property type="match status" value="1"/>
</dbReference>
<dbReference type="InterPro" id="IPR001606">
    <property type="entry name" value="ARID_dom"/>
</dbReference>
<evidence type="ECO:0000256" key="1">
    <source>
        <dbReference type="ARBA" id="ARBA00001954"/>
    </source>
</evidence>
<dbReference type="GO" id="GO:0000785">
    <property type="term" value="C:chromatin"/>
    <property type="evidence" value="ECO:0007669"/>
    <property type="project" value="TreeGrafter"/>
</dbReference>
<dbReference type="Pfam" id="PF00628">
    <property type="entry name" value="PHD"/>
    <property type="match status" value="2"/>
</dbReference>
<dbReference type="PANTHER" id="PTHR10694">
    <property type="entry name" value="LYSINE-SPECIFIC DEMETHYLASE"/>
    <property type="match status" value="1"/>
</dbReference>
<keyword evidence="6" id="KW-0677">Repeat</keyword>
<dbReference type="CDD" id="cd15545">
    <property type="entry name" value="PHD_BAZ2A_like"/>
    <property type="match status" value="1"/>
</dbReference>
<dbReference type="Gene3D" id="2.30.30.1150">
    <property type="match status" value="1"/>
</dbReference>
<evidence type="ECO:0000256" key="2">
    <source>
        <dbReference type="ARBA" id="ARBA00004123"/>
    </source>
</evidence>
<dbReference type="InterPro" id="IPR019786">
    <property type="entry name" value="Zinc_finger_PHD-type_CS"/>
</dbReference>
<dbReference type="InterPro" id="IPR003347">
    <property type="entry name" value="JmjC_dom"/>
</dbReference>
<evidence type="ECO:0000256" key="14">
    <source>
        <dbReference type="SAM" id="MobiDB-lite"/>
    </source>
</evidence>
<feature type="compositionally biased region" description="Low complexity" evidence="14">
    <location>
        <begin position="1601"/>
        <end position="1630"/>
    </location>
</feature>
<reference evidence="19" key="1">
    <citation type="submission" date="2020-05" db="EMBL/GenBank/DDBJ databases">
        <title>Phylogenomic resolution of chytrid fungi.</title>
        <authorList>
            <person name="Stajich J.E."/>
            <person name="Amses K."/>
            <person name="Simmons R."/>
            <person name="Seto K."/>
            <person name="Myers J."/>
            <person name="Bonds A."/>
            <person name="Quandt C.A."/>
            <person name="Barry K."/>
            <person name="Liu P."/>
            <person name="Grigoriev I."/>
            <person name="Longcore J.E."/>
            <person name="James T.Y."/>
        </authorList>
    </citation>
    <scope>NUCLEOTIDE SEQUENCE</scope>
    <source>
        <strain evidence="19">JEL0379</strain>
    </source>
</reference>
<dbReference type="InterPro" id="IPR011011">
    <property type="entry name" value="Znf_FYVE_PHD"/>
</dbReference>
<dbReference type="Pfam" id="PF21323">
    <property type="entry name" value="KDM5_C-hel"/>
    <property type="match status" value="1"/>
</dbReference>
<evidence type="ECO:0000256" key="10">
    <source>
        <dbReference type="ARBA" id="ARBA00023004"/>
    </source>
</evidence>
<dbReference type="Pfam" id="PF02375">
    <property type="entry name" value="JmjN"/>
    <property type="match status" value="1"/>
</dbReference>
<dbReference type="EMBL" id="JADGJQ010000003">
    <property type="protein sequence ID" value="KAJ3184509.1"/>
    <property type="molecule type" value="Genomic_DNA"/>
</dbReference>
<dbReference type="InterPro" id="IPR003349">
    <property type="entry name" value="JmjN"/>
</dbReference>
<feature type="domain" description="JmjC" evidence="18">
    <location>
        <begin position="413"/>
        <end position="579"/>
    </location>
</feature>
<dbReference type="PROSITE" id="PS50016">
    <property type="entry name" value="ZF_PHD_2"/>
    <property type="match status" value="3"/>
</dbReference>